<reference evidence="8" key="1">
    <citation type="submission" date="2019-11" db="EMBL/GenBank/DDBJ databases">
        <authorList>
            <person name="Liu Y."/>
            <person name="Hou J."/>
            <person name="Li T.-Q."/>
            <person name="Guan C.-H."/>
            <person name="Wu X."/>
            <person name="Wu H.-Z."/>
            <person name="Ling F."/>
            <person name="Zhang R."/>
            <person name="Shi X.-G."/>
            <person name="Ren J.-P."/>
            <person name="Chen E.-F."/>
            <person name="Sun J.-M."/>
        </authorList>
    </citation>
    <scope>NUCLEOTIDE SEQUENCE</scope>
    <source>
        <strain evidence="8">Adult_tree_wgs_1</strain>
        <tissue evidence="8">Leaves</tissue>
    </source>
</reference>
<dbReference type="GO" id="GO:0043565">
    <property type="term" value="F:sequence-specific DNA binding"/>
    <property type="evidence" value="ECO:0007669"/>
    <property type="project" value="InterPro"/>
</dbReference>
<dbReference type="PROSITE" id="PS50811">
    <property type="entry name" value="WRKY"/>
    <property type="match status" value="1"/>
</dbReference>
<keyword evidence="5" id="KW-0539">Nucleus</keyword>
<evidence type="ECO:0000313" key="9">
    <source>
        <dbReference type="Proteomes" id="UP000626092"/>
    </source>
</evidence>
<dbReference type="GO" id="GO:0005634">
    <property type="term" value="C:nucleus"/>
    <property type="evidence" value="ECO:0007669"/>
    <property type="project" value="UniProtKB-SubCell"/>
</dbReference>
<dbReference type="Proteomes" id="UP000626092">
    <property type="component" value="Unassembled WGS sequence"/>
</dbReference>
<dbReference type="SMART" id="SM00774">
    <property type="entry name" value="WRKY"/>
    <property type="match status" value="1"/>
</dbReference>
<organism evidence="8 9">
    <name type="scientific">Rhododendron simsii</name>
    <name type="common">Sims's rhododendron</name>
    <dbReference type="NCBI Taxonomy" id="118357"/>
    <lineage>
        <taxon>Eukaryota</taxon>
        <taxon>Viridiplantae</taxon>
        <taxon>Streptophyta</taxon>
        <taxon>Embryophyta</taxon>
        <taxon>Tracheophyta</taxon>
        <taxon>Spermatophyta</taxon>
        <taxon>Magnoliopsida</taxon>
        <taxon>eudicotyledons</taxon>
        <taxon>Gunneridae</taxon>
        <taxon>Pentapetalae</taxon>
        <taxon>asterids</taxon>
        <taxon>Ericales</taxon>
        <taxon>Ericaceae</taxon>
        <taxon>Ericoideae</taxon>
        <taxon>Rhodoreae</taxon>
        <taxon>Rhododendron</taxon>
    </lineage>
</organism>
<evidence type="ECO:0000256" key="3">
    <source>
        <dbReference type="ARBA" id="ARBA00023125"/>
    </source>
</evidence>
<evidence type="ECO:0000256" key="1">
    <source>
        <dbReference type="ARBA" id="ARBA00004123"/>
    </source>
</evidence>
<comment type="caution">
    <text evidence="8">The sequence shown here is derived from an EMBL/GenBank/DDBJ whole genome shotgun (WGS) entry which is preliminary data.</text>
</comment>
<proteinExistence type="predicted"/>
<evidence type="ECO:0000256" key="6">
    <source>
        <dbReference type="SAM" id="MobiDB-lite"/>
    </source>
</evidence>
<evidence type="ECO:0000256" key="4">
    <source>
        <dbReference type="ARBA" id="ARBA00023163"/>
    </source>
</evidence>
<dbReference type="Pfam" id="PF03106">
    <property type="entry name" value="WRKY"/>
    <property type="match status" value="1"/>
</dbReference>
<keyword evidence="9" id="KW-1185">Reference proteome</keyword>
<sequence>MENLFALRENALQELTEAHDCANQLRAIIKEPLGTDRSVEADFLIIKILRSFTETISILNSGKVTDPVPAKPAEVPMNSASREFRVSKERTKIASRWTTIAPNVLDDGHSWRKYGQKEILGARHPRKYYRCTHKFDQGCQATKQTQITEDDPSMCQTTYHGGHTCKNQLTAPPQIILDSTTPTESSNSPHFSYGSSNTTPDDELGYQSFSPSTTIHHPPVIISSYRT</sequence>
<keyword evidence="4" id="KW-0804">Transcription</keyword>
<accession>A0A834G685</accession>
<dbReference type="EMBL" id="WJXA01000011">
    <property type="protein sequence ID" value="KAF7126764.1"/>
    <property type="molecule type" value="Genomic_DNA"/>
</dbReference>
<evidence type="ECO:0000259" key="7">
    <source>
        <dbReference type="PROSITE" id="PS50811"/>
    </source>
</evidence>
<comment type="subcellular location">
    <subcellularLocation>
        <location evidence="1">Nucleus</location>
    </subcellularLocation>
</comment>
<dbReference type="OrthoDB" id="2021064at2759"/>
<dbReference type="InterPro" id="IPR003657">
    <property type="entry name" value="WRKY_dom"/>
</dbReference>
<dbReference type="PANTHER" id="PTHR31282">
    <property type="entry name" value="WRKY TRANSCRIPTION FACTOR 21-RELATED"/>
    <property type="match status" value="1"/>
</dbReference>
<dbReference type="InterPro" id="IPR044810">
    <property type="entry name" value="WRKY_plant"/>
</dbReference>
<evidence type="ECO:0000313" key="8">
    <source>
        <dbReference type="EMBL" id="KAF7126764.1"/>
    </source>
</evidence>
<dbReference type="AlphaFoldDB" id="A0A834G685"/>
<name>A0A834G685_RHOSS</name>
<dbReference type="InterPro" id="IPR036576">
    <property type="entry name" value="WRKY_dom_sf"/>
</dbReference>
<gene>
    <name evidence="8" type="ORF">RHSIM_Rhsim11G0062500</name>
</gene>
<dbReference type="GO" id="GO:0003700">
    <property type="term" value="F:DNA-binding transcription factor activity"/>
    <property type="evidence" value="ECO:0007669"/>
    <property type="project" value="InterPro"/>
</dbReference>
<dbReference type="Gene3D" id="2.20.25.80">
    <property type="entry name" value="WRKY domain"/>
    <property type="match status" value="1"/>
</dbReference>
<evidence type="ECO:0000256" key="5">
    <source>
        <dbReference type="ARBA" id="ARBA00023242"/>
    </source>
</evidence>
<feature type="region of interest" description="Disordered" evidence="6">
    <location>
        <begin position="177"/>
        <end position="227"/>
    </location>
</feature>
<feature type="domain" description="WRKY" evidence="7">
    <location>
        <begin position="100"/>
        <end position="163"/>
    </location>
</feature>
<evidence type="ECO:0000256" key="2">
    <source>
        <dbReference type="ARBA" id="ARBA00023015"/>
    </source>
</evidence>
<protein>
    <recommendedName>
        <fullName evidence="7">WRKY domain-containing protein</fullName>
    </recommendedName>
</protein>
<keyword evidence="3" id="KW-0238">DNA-binding</keyword>
<keyword evidence="2" id="KW-0805">Transcription regulation</keyword>
<feature type="compositionally biased region" description="Polar residues" evidence="6">
    <location>
        <begin position="177"/>
        <end position="199"/>
    </location>
</feature>
<dbReference type="SUPFAM" id="SSF118290">
    <property type="entry name" value="WRKY DNA-binding domain"/>
    <property type="match status" value="1"/>
</dbReference>